<sequence length="309" mass="34212">MEKIFCQDIEDSEFARLDDSEKDSEFVAVESKTYFQDAWGRFKKNKLALVSLVFMAVVILFAIFAPMFSPYTYDGQDLTCRNALPNAAHWFGTDKFGRDIFVRIMYGARISLSVGFAAALLNLVIGVAYGAVCGYFGGKVDMILMRLVDIIYSVPTLLYVILIMLIFGSNIFSMLLAIGISSWVGMARLVRGQILTLKEQEYALAAYVIGASKKRIMFKHLIVNCMGPIIVNTTLMVPNAIFTEAFLAFVGIGISIPQASWGTMANDARSLIQSQPIQIIWPVLAICLTMLSLNFIGDGLSEALDPKKK</sequence>
<dbReference type="EMBL" id="JAJEQN010000005">
    <property type="protein sequence ID" value="MCC2220655.1"/>
    <property type="molecule type" value="Genomic_DNA"/>
</dbReference>
<feature type="domain" description="ABC transmembrane type-1" evidence="8">
    <location>
        <begin position="108"/>
        <end position="297"/>
    </location>
</feature>
<dbReference type="PANTHER" id="PTHR43386">
    <property type="entry name" value="OLIGOPEPTIDE TRANSPORT SYSTEM PERMEASE PROTEIN APPC"/>
    <property type="match status" value="1"/>
</dbReference>
<accession>A0AAE3E2J7</accession>
<feature type="transmembrane region" description="Helical" evidence="7">
    <location>
        <begin position="277"/>
        <end position="297"/>
    </location>
</feature>
<comment type="caution">
    <text evidence="9">The sequence shown here is derived from an EMBL/GenBank/DDBJ whole genome shotgun (WGS) entry which is preliminary data.</text>
</comment>
<dbReference type="PROSITE" id="PS50928">
    <property type="entry name" value="ABC_TM1"/>
    <property type="match status" value="1"/>
</dbReference>
<dbReference type="Pfam" id="PF00528">
    <property type="entry name" value="BPD_transp_1"/>
    <property type="match status" value="1"/>
</dbReference>
<evidence type="ECO:0000256" key="2">
    <source>
        <dbReference type="ARBA" id="ARBA00022448"/>
    </source>
</evidence>
<evidence type="ECO:0000256" key="6">
    <source>
        <dbReference type="ARBA" id="ARBA00023136"/>
    </source>
</evidence>
<keyword evidence="5 7" id="KW-1133">Transmembrane helix</keyword>
<dbReference type="Gene3D" id="1.10.3720.10">
    <property type="entry name" value="MetI-like"/>
    <property type="match status" value="1"/>
</dbReference>
<evidence type="ECO:0000256" key="4">
    <source>
        <dbReference type="ARBA" id="ARBA00022692"/>
    </source>
</evidence>
<keyword evidence="10" id="KW-1185">Reference proteome</keyword>
<evidence type="ECO:0000313" key="9">
    <source>
        <dbReference type="EMBL" id="MCC2220655.1"/>
    </source>
</evidence>
<evidence type="ECO:0000256" key="5">
    <source>
        <dbReference type="ARBA" id="ARBA00022989"/>
    </source>
</evidence>
<protein>
    <submittedName>
        <fullName evidence="9">ABC transporter permease</fullName>
    </submittedName>
</protein>
<dbReference type="Pfam" id="PF12911">
    <property type="entry name" value="OppC_N"/>
    <property type="match status" value="1"/>
</dbReference>
<evidence type="ECO:0000313" key="10">
    <source>
        <dbReference type="Proteomes" id="UP001198200"/>
    </source>
</evidence>
<comment type="similarity">
    <text evidence="7">Belongs to the binding-protein-dependent transport system permease family.</text>
</comment>
<feature type="transmembrane region" description="Helical" evidence="7">
    <location>
        <begin position="110"/>
        <end position="136"/>
    </location>
</feature>
<dbReference type="RefSeq" id="WP_308731173.1">
    <property type="nucleotide sequence ID" value="NZ_JAJEQN010000005.1"/>
</dbReference>
<organism evidence="9 10">
    <name type="scientific">Anthropogastromicrobium aceti</name>
    <dbReference type="NCBI Taxonomy" id="2981768"/>
    <lineage>
        <taxon>Bacteria</taxon>
        <taxon>Bacillati</taxon>
        <taxon>Bacillota</taxon>
        <taxon>Clostridia</taxon>
        <taxon>Lachnospirales</taxon>
        <taxon>Lachnospiraceae</taxon>
        <taxon>Anthropogastromicrobium</taxon>
    </lineage>
</organism>
<dbReference type="AlphaFoldDB" id="A0AAE3E2J7"/>
<reference evidence="9 10" key="1">
    <citation type="submission" date="2021-10" db="EMBL/GenBank/DDBJ databases">
        <title>Anaerobic single-cell dispensing facilitates the cultivation of human gut bacteria.</title>
        <authorList>
            <person name="Afrizal A."/>
        </authorList>
    </citation>
    <scope>NUCLEOTIDE SEQUENCE [LARGE SCALE GENOMIC DNA]</scope>
    <source>
        <strain evidence="9 10">CLA-AA-H224</strain>
    </source>
</reference>
<dbReference type="Proteomes" id="UP001198200">
    <property type="component" value="Unassembled WGS sequence"/>
</dbReference>
<comment type="subcellular location">
    <subcellularLocation>
        <location evidence="1 7">Cell membrane</location>
        <topology evidence="1 7">Multi-pass membrane protein</topology>
    </subcellularLocation>
</comment>
<dbReference type="GO" id="GO:0005886">
    <property type="term" value="C:plasma membrane"/>
    <property type="evidence" value="ECO:0007669"/>
    <property type="project" value="UniProtKB-SubCell"/>
</dbReference>
<keyword evidence="2 7" id="KW-0813">Transport</keyword>
<dbReference type="InterPro" id="IPR025966">
    <property type="entry name" value="OppC_N"/>
</dbReference>
<dbReference type="CDD" id="cd06261">
    <property type="entry name" value="TM_PBP2"/>
    <property type="match status" value="1"/>
</dbReference>
<dbReference type="SUPFAM" id="SSF161098">
    <property type="entry name" value="MetI-like"/>
    <property type="match status" value="1"/>
</dbReference>
<gene>
    <name evidence="9" type="ORF">LKD48_03205</name>
</gene>
<dbReference type="InterPro" id="IPR035906">
    <property type="entry name" value="MetI-like_sf"/>
</dbReference>
<keyword evidence="3" id="KW-1003">Cell membrane</keyword>
<evidence type="ECO:0000256" key="7">
    <source>
        <dbReference type="RuleBase" id="RU363032"/>
    </source>
</evidence>
<dbReference type="GO" id="GO:0055085">
    <property type="term" value="P:transmembrane transport"/>
    <property type="evidence" value="ECO:0007669"/>
    <property type="project" value="InterPro"/>
</dbReference>
<dbReference type="PANTHER" id="PTHR43386:SF22">
    <property type="entry name" value="OLIGOPEPTIDE TRANSPORT SYSTEM PERMEASE PROTEIN OPPC"/>
    <property type="match status" value="1"/>
</dbReference>
<dbReference type="InterPro" id="IPR050366">
    <property type="entry name" value="BP-dependent_transpt_permease"/>
</dbReference>
<feature type="transmembrane region" description="Helical" evidence="7">
    <location>
        <begin position="47"/>
        <end position="68"/>
    </location>
</feature>
<evidence type="ECO:0000256" key="3">
    <source>
        <dbReference type="ARBA" id="ARBA00022475"/>
    </source>
</evidence>
<evidence type="ECO:0000256" key="1">
    <source>
        <dbReference type="ARBA" id="ARBA00004651"/>
    </source>
</evidence>
<name>A0AAE3E2J7_9FIRM</name>
<dbReference type="InterPro" id="IPR000515">
    <property type="entry name" value="MetI-like"/>
</dbReference>
<keyword evidence="6 7" id="KW-0472">Membrane</keyword>
<proteinExistence type="inferred from homology"/>
<evidence type="ECO:0000259" key="8">
    <source>
        <dbReference type="PROSITE" id="PS50928"/>
    </source>
</evidence>
<keyword evidence="4 7" id="KW-0812">Transmembrane</keyword>